<protein>
    <recommendedName>
        <fullName evidence="3">DUF3800 domain-containing protein</fullName>
    </recommendedName>
</protein>
<proteinExistence type="predicted"/>
<evidence type="ECO:0000313" key="1">
    <source>
        <dbReference type="EMBL" id="EKU73978.1"/>
    </source>
</evidence>
<name>K9CPY6_SPHYA</name>
<organism evidence="1 2">
    <name type="scientific">Sphingobium yanoikuyae ATCC 51230</name>
    <dbReference type="NCBI Taxonomy" id="883163"/>
    <lineage>
        <taxon>Bacteria</taxon>
        <taxon>Pseudomonadati</taxon>
        <taxon>Pseudomonadota</taxon>
        <taxon>Alphaproteobacteria</taxon>
        <taxon>Sphingomonadales</taxon>
        <taxon>Sphingomonadaceae</taxon>
        <taxon>Sphingobium</taxon>
    </lineage>
</organism>
<evidence type="ECO:0000313" key="2">
    <source>
        <dbReference type="Proteomes" id="UP000009887"/>
    </source>
</evidence>
<dbReference type="Pfam" id="PF12686">
    <property type="entry name" value="DUF3800"/>
    <property type="match status" value="1"/>
</dbReference>
<dbReference type="HOGENOM" id="CLU_1041728_0_0_5"/>
<sequence length="267" mass="29412">MLEGYFDDSGTDDRSDLIVWGGVLGDTAQFDALRTQWAQLILQPMEGKSPIKAFHASHIANSYGEFSDYTPPERDIVFRAFRESIVSSQLVPISFGVIKSAWYDLQQQYGMQLFGSPEQFVFLNCVMSGQRFASIGKAPVKLCFDTARLESSRDEIASGGNGFFNSTALDVTYSRVADEIGLQAADMVAYEAFVLGNAAKADIADAKPRLHFQRLLEGAPDAFGFMMGRTEIEAFFSNAQAMLKEGIGNAPTRPPGFQNLFGMLFRS</sequence>
<evidence type="ECO:0008006" key="3">
    <source>
        <dbReference type="Google" id="ProtNLM"/>
    </source>
</evidence>
<accession>K9CPY6</accession>
<reference evidence="1 2" key="1">
    <citation type="submission" date="2012-09" db="EMBL/GenBank/DDBJ databases">
        <title>The Genome Sequence of Sphingobium yanoikuyae ATCC 51230.</title>
        <authorList>
            <consortium name="The Broad Institute Genome Sequencing Platform"/>
            <person name="Earl A."/>
            <person name="Ward D."/>
            <person name="Feldgarden M."/>
            <person name="Gevers D."/>
            <person name="Huys G."/>
            <person name="Walker B."/>
            <person name="Young S.K."/>
            <person name="Zeng Q."/>
            <person name="Gargeya S."/>
            <person name="Fitzgerald M."/>
            <person name="Haas B."/>
            <person name="Abouelleil A."/>
            <person name="Alvarado L."/>
            <person name="Arachchi H.M."/>
            <person name="Berlin A.M."/>
            <person name="Chapman S.B."/>
            <person name="Goldberg J."/>
            <person name="Griggs A."/>
            <person name="Gujja S."/>
            <person name="Hansen M."/>
            <person name="Howarth C."/>
            <person name="Imamovic A."/>
            <person name="Larimer J."/>
            <person name="McCowen C."/>
            <person name="Montmayeur A."/>
            <person name="Murphy C."/>
            <person name="Neiman D."/>
            <person name="Pearson M."/>
            <person name="Priest M."/>
            <person name="Roberts A."/>
            <person name="Saif S."/>
            <person name="Shea T."/>
            <person name="Sisk P."/>
            <person name="Sykes S."/>
            <person name="Wortman J."/>
            <person name="Nusbaum C."/>
            <person name="Birren B."/>
        </authorList>
    </citation>
    <scope>NUCLEOTIDE SEQUENCE [LARGE SCALE GENOMIC DNA]</scope>
    <source>
        <strain evidence="1 2">ATCC 51230</strain>
    </source>
</reference>
<dbReference type="Proteomes" id="UP000009887">
    <property type="component" value="Unassembled WGS sequence"/>
</dbReference>
<dbReference type="InterPro" id="IPR024524">
    <property type="entry name" value="DUF3800"/>
</dbReference>
<dbReference type="AlphaFoldDB" id="K9CPY6"/>
<gene>
    <name evidence="1" type="ORF">HMPREF9718_03384</name>
</gene>
<dbReference type="RefSeq" id="WP_004210937.1">
    <property type="nucleotide sequence ID" value="NZ_JH992904.1"/>
</dbReference>
<keyword evidence="2" id="KW-1185">Reference proteome</keyword>
<dbReference type="EMBL" id="AGZU01000012">
    <property type="protein sequence ID" value="EKU73978.1"/>
    <property type="molecule type" value="Genomic_DNA"/>
</dbReference>
<comment type="caution">
    <text evidence="1">The sequence shown here is derived from an EMBL/GenBank/DDBJ whole genome shotgun (WGS) entry which is preliminary data.</text>
</comment>